<evidence type="ECO:0000256" key="11">
    <source>
        <dbReference type="ARBA" id="ARBA00023136"/>
    </source>
</evidence>
<dbReference type="Proteomes" id="UP000646827">
    <property type="component" value="Unassembled WGS sequence"/>
</dbReference>
<keyword evidence="8" id="KW-0809">Transit peptide</keyword>
<evidence type="ECO:0000256" key="13">
    <source>
        <dbReference type="PIRNR" id="PIRNR037871"/>
    </source>
</evidence>
<dbReference type="InterPro" id="IPR039544">
    <property type="entry name" value="Tim44-like"/>
</dbReference>
<dbReference type="GO" id="GO:0030150">
    <property type="term" value="P:protein import into mitochondrial matrix"/>
    <property type="evidence" value="ECO:0007669"/>
    <property type="project" value="InterPro"/>
</dbReference>
<evidence type="ECO:0000256" key="4">
    <source>
        <dbReference type="ARBA" id="ARBA00022741"/>
    </source>
</evidence>
<dbReference type="GO" id="GO:0005743">
    <property type="term" value="C:mitochondrial inner membrane"/>
    <property type="evidence" value="ECO:0007669"/>
    <property type="project" value="UniProtKB-SubCell"/>
</dbReference>
<evidence type="ECO:0000256" key="14">
    <source>
        <dbReference type="SAM" id="MobiDB-lite"/>
    </source>
</evidence>
<evidence type="ECO:0000256" key="5">
    <source>
        <dbReference type="ARBA" id="ARBA00022792"/>
    </source>
</evidence>
<evidence type="ECO:0000256" key="8">
    <source>
        <dbReference type="ARBA" id="ARBA00022946"/>
    </source>
</evidence>
<evidence type="ECO:0000256" key="9">
    <source>
        <dbReference type="ARBA" id="ARBA00023010"/>
    </source>
</evidence>
<dbReference type="InterPro" id="IPR007379">
    <property type="entry name" value="Tim44-like_dom"/>
</dbReference>
<keyword evidence="17" id="KW-1185">Reference proteome</keyword>
<dbReference type="PANTHER" id="PTHR10721:SF1">
    <property type="entry name" value="MITOCHONDRIAL IMPORT INNER MEMBRANE TRANSLOCASE SUBUNIT TIM44"/>
    <property type="match status" value="1"/>
</dbReference>
<dbReference type="AlphaFoldDB" id="A0A8H7VNR8"/>
<keyword evidence="3 13" id="KW-0813">Transport</keyword>
<name>A0A8H7VNR8_9FUNG</name>
<keyword evidence="10 13" id="KW-0496">Mitochondrion</keyword>
<evidence type="ECO:0000259" key="15">
    <source>
        <dbReference type="SMART" id="SM00978"/>
    </source>
</evidence>
<dbReference type="FunFam" id="3.10.450.240:FF:000002">
    <property type="entry name" value="Mitochondrial import inner membrane translocase subunit TIM44"/>
    <property type="match status" value="1"/>
</dbReference>
<dbReference type="GO" id="GO:0051087">
    <property type="term" value="F:protein-folding chaperone binding"/>
    <property type="evidence" value="ECO:0007669"/>
    <property type="project" value="InterPro"/>
</dbReference>
<keyword evidence="4" id="KW-0547">Nucleotide-binding</keyword>
<evidence type="ECO:0000313" key="17">
    <source>
        <dbReference type="Proteomes" id="UP000646827"/>
    </source>
</evidence>
<keyword evidence="6" id="KW-0067">ATP-binding</keyword>
<evidence type="ECO:0000256" key="10">
    <source>
        <dbReference type="ARBA" id="ARBA00023128"/>
    </source>
</evidence>
<keyword evidence="5 13" id="KW-0999">Mitochondrion inner membrane</keyword>
<accession>A0A8H7VNR8</accession>
<dbReference type="SMART" id="SM00978">
    <property type="entry name" value="Tim44"/>
    <property type="match status" value="1"/>
</dbReference>
<feature type="region of interest" description="Disordered" evidence="14">
    <location>
        <begin position="181"/>
        <end position="200"/>
    </location>
</feature>
<dbReference type="PANTHER" id="PTHR10721">
    <property type="entry name" value="MITOCHONDRIAL IMPORT INNER MEMBRANE TRANSLOCASE SUBUNIT TIM44"/>
    <property type="match status" value="1"/>
</dbReference>
<gene>
    <name evidence="16" type="ORF">INT45_006119</name>
</gene>
<dbReference type="GO" id="GO:0005524">
    <property type="term" value="F:ATP binding"/>
    <property type="evidence" value="ECO:0007669"/>
    <property type="project" value="UniProtKB-KW"/>
</dbReference>
<evidence type="ECO:0000256" key="6">
    <source>
        <dbReference type="ARBA" id="ARBA00022840"/>
    </source>
</evidence>
<evidence type="ECO:0000313" key="16">
    <source>
        <dbReference type="EMBL" id="KAG2223238.1"/>
    </source>
</evidence>
<comment type="subcellular location">
    <subcellularLocation>
        <location evidence="1">Mitochondrion inner membrane</location>
        <topology evidence="1">Peripheral membrane protein</topology>
    </subcellularLocation>
</comment>
<dbReference type="InterPro" id="IPR032710">
    <property type="entry name" value="NTF2-like_dom_sf"/>
</dbReference>
<protein>
    <recommendedName>
        <fullName evidence="12 13">Mitochondrial import inner membrane translocase subunit TIM44</fullName>
    </recommendedName>
</protein>
<dbReference type="SUPFAM" id="SSF54427">
    <property type="entry name" value="NTF2-like"/>
    <property type="match status" value="1"/>
</dbReference>
<feature type="domain" description="Tim44-like" evidence="15">
    <location>
        <begin position="271"/>
        <end position="424"/>
    </location>
</feature>
<dbReference type="Gene3D" id="3.10.450.240">
    <property type="match status" value="1"/>
</dbReference>
<evidence type="ECO:0000256" key="7">
    <source>
        <dbReference type="ARBA" id="ARBA00022927"/>
    </source>
</evidence>
<evidence type="ECO:0000256" key="1">
    <source>
        <dbReference type="ARBA" id="ARBA00004637"/>
    </source>
</evidence>
<keyword evidence="11 13" id="KW-0472">Membrane</keyword>
<evidence type="ECO:0000256" key="3">
    <source>
        <dbReference type="ARBA" id="ARBA00022448"/>
    </source>
</evidence>
<keyword evidence="9 13" id="KW-0811">Translocation</keyword>
<comment type="function">
    <text evidence="13">Essential component of the PAM complex, a complex required for the translocation of transit peptide-containing proteins from the inner membrane into the mitochondrial matrix in an ATP-dependent manner.</text>
</comment>
<comment type="caution">
    <text evidence="16">The sequence shown here is derived from an EMBL/GenBank/DDBJ whole genome shotgun (WGS) entry which is preliminary data.</text>
</comment>
<evidence type="ECO:0000256" key="2">
    <source>
        <dbReference type="ARBA" id="ARBA00009597"/>
    </source>
</evidence>
<sequence>MSAYRTLLSSSTRTRIIAPQLRTQTVAVRQYSSPFKVFMDTIKDQIKKDKELQQGVKSLQDESGKLAESDALKKAKEMYEKAKLQQSEQSKHLKEASEKFSQAAGKVSESVNKSWKEASETEFAKETSKRLKEAAENINKHSEPIRKNPVVGKIGDSVKTVVKDDTGRYTGFVDKETRRKLREEAQKAEESMPGRRRVQENPDAGASMVMHKDSKWKESWNKFKDENPFIQGVFRARKNYEDSDNIFISYTRAFTDRISETFGSIFEESDQAQAIRAFQMIDPTFNMDKFMSEVRTYIIPEVMEAYLRGDVETLKLWCSEATYNVLTAVIQAQMQQGLISDCKIQDLRDVDLVAAKILENDIPVFVMSFRTQEIILFRNAKSGEIAYGQEDHIEQVTYACVLTKEPEDLQNPVTGGWRIIDMAKHDSRPTW</sequence>
<dbReference type="EMBL" id="JAEPRB010000065">
    <property type="protein sequence ID" value="KAG2223238.1"/>
    <property type="molecule type" value="Genomic_DNA"/>
</dbReference>
<keyword evidence="7 13" id="KW-0653">Protein transport</keyword>
<organism evidence="16 17">
    <name type="scientific">Circinella minor</name>
    <dbReference type="NCBI Taxonomy" id="1195481"/>
    <lineage>
        <taxon>Eukaryota</taxon>
        <taxon>Fungi</taxon>
        <taxon>Fungi incertae sedis</taxon>
        <taxon>Mucoromycota</taxon>
        <taxon>Mucoromycotina</taxon>
        <taxon>Mucoromycetes</taxon>
        <taxon>Mucorales</taxon>
        <taxon>Lichtheimiaceae</taxon>
        <taxon>Circinella</taxon>
    </lineage>
</organism>
<comment type="similarity">
    <text evidence="2 13">Belongs to the Tim44 family.</text>
</comment>
<dbReference type="PIRSF" id="PIRSF037871">
    <property type="entry name" value="TIM44"/>
    <property type="match status" value="1"/>
</dbReference>
<dbReference type="InterPro" id="IPR017303">
    <property type="entry name" value="Tim44"/>
</dbReference>
<reference evidence="16 17" key="1">
    <citation type="submission" date="2020-12" db="EMBL/GenBank/DDBJ databases">
        <title>Metabolic potential, ecology and presence of endohyphal bacteria is reflected in genomic diversity of Mucoromycotina.</title>
        <authorList>
            <person name="Muszewska A."/>
            <person name="Okrasinska A."/>
            <person name="Steczkiewicz K."/>
            <person name="Drgas O."/>
            <person name="Orlowska M."/>
            <person name="Perlinska-Lenart U."/>
            <person name="Aleksandrzak-Piekarczyk T."/>
            <person name="Szatraj K."/>
            <person name="Zielenkiewicz U."/>
            <person name="Pilsyk S."/>
            <person name="Malc E."/>
            <person name="Mieczkowski P."/>
            <person name="Kruszewska J.S."/>
            <person name="Biernat P."/>
            <person name="Pawlowska J."/>
        </authorList>
    </citation>
    <scope>NUCLEOTIDE SEQUENCE [LARGE SCALE GENOMIC DNA]</scope>
    <source>
        <strain evidence="16 17">CBS 142.35</strain>
    </source>
</reference>
<dbReference type="OrthoDB" id="10265990at2759"/>
<evidence type="ECO:0000256" key="12">
    <source>
        <dbReference type="ARBA" id="ARBA00074309"/>
    </source>
</evidence>
<dbReference type="Pfam" id="PF04280">
    <property type="entry name" value="Tim44"/>
    <property type="match status" value="1"/>
</dbReference>
<proteinExistence type="inferred from homology"/>